<evidence type="ECO:0000313" key="4">
    <source>
        <dbReference type="Proteomes" id="UP000241238"/>
    </source>
</evidence>
<dbReference type="GeneID" id="77468474"/>
<feature type="region of interest" description="Disordered" evidence="2">
    <location>
        <begin position="126"/>
        <end position="145"/>
    </location>
</feature>
<sequence>MAIFNRNDKVADTDYSTKELTKVSQGTSFTGDVVSECNLLIDGEINGNILSRASVTIGPKGKVEGKIAASKIVISGFFKGELEGDTVELSATSNVIGDIISDKLVIEDGGNFEGYSKKKKSNEYLSMKDDEEEKTNSYEEEEIDE</sequence>
<keyword evidence="4" id="KW-1185">Reference proteome</keyword>
<reference evidence="4" key="1">
    <citation type="journal article" date="2018" name="MSphere">
        <title>Fusobacterium Genomics Using MinION and Illumina Sequencing Enables Genome Completion and Correction.</title>
        <authorList>
            <person name="Todd S.M."/>
            <person name="Settlage R.E."/>
            <person name="Lahmers K.K."/>
            <person name="Slade D.J."/>
        </authorList>
    </citation>
    <scope>NUCLEOTIDE SEQUENCE [LARGE SCALE GENOMIC DNA]</scope>
    <source>
        <strain evidence="4">ATCC 27725</strain>
    </source>
</reference>
<protein>
    <submittedName>
        <fullName evidence="3">Polymer-forming cytoskeletal protein</fullName>
    </submittedName>
</protein>
<name>A0ABM6U5S0_FUSVA</name>
<feature type="compositionally biased region" description="Acidic residues" evidence="2">
    <location>
        <begin position="129"/>
        <end position="145"/>
    </location>
</feature>
<dbReference type="PANTHER" id="PTHR35024">
    <property type="entry name" value="HYPOTHETICAL CYTOSOLIC PROTEIN"/>
    <property type="match status" value="1"/>
</dbReference>
<dbReference type="Pfam" id="PF04519">
    <property type="entry name" value="Bactofilin"/>
    <property type="match status" value="1"/>
</dbReference>
<proteinExistence type="inferred from homology"/>
<dbReference type="RefSeq" id="WP_005948004.1">
    <property type="nucleotide sequence ID" value="NZ_CP028103.1"/>
</dbReference>
<comment type="similarity">
    <text evidence="1">Belongs to the bactofilin family.</text>
</comment>
<gene>
    <name evidence="3" type="ORF">C4N18_10765</name>
</gene>
<organism evidence="3 4">
    <name type="scientific">Fusobacterium varium ATCC 27725</name>
    <dbReference type="NCBI Taxonomy" id="469618"/>
    <lineage>
        <taxon>Bacteria</taxon>
        <taxon>Fusobacteriati</taxon>
        <taxon>Fusobacteriota</taxon>
        <taxon>Fusobacteriia</taxon>
        <taxon>Fusobacteriales</taxon>
        <taxon>Fusobacteriaceae</taxon>
        <taxon>Fusobacterium</taxon>
    </lineage>
</organism>
<dbReference type="Proteomes" id="UP000241238">
    <property type="component" value="Chromosome"/>
</dbReference>
<dbReference type="PANTHER" id="PTHR35024:SF4">
    <property type="entry name" value="POLYMER-FORMING CYTOSKELETAL PROTEIN"/>
    <property type="match status" value="1"/>
</dbReference>
<accession>A0ABM6U5S0</accession>
<dbReference type="InterPro" id="IPR007607">
    <property type="entry name" value="BacA/B"/>
</dbReference>
<evidence type="ECO:0000313" key="3">
    <source>
        <dbReference type="EMBL" id="AVQ31667.1"/>
    </source>
</evidence>
<evidence type="ECO:0000256" key="1">
    <source>
        <dbReference type="ARBA" id="ARBA00044755"/>
    </source>
</evidence>
<dbReference type="EMBL" id="CP028103">
    <property type="protein sequence ID" value="AVQ31667.1"/>
    <property type="molecule type" value="Genomic_DNA"/>
</dbReference>
<evidence type="ECO:0000256" key="2">
    <source>
        <dbReference type="SAM" id="MobiDB-lite"/>
    </source>
</evidence>